<comment type="catalytic activity">
    <reaction evidence="5">
        <text>O-phospho-L-tyrosyl-[protein] + H2O = L-tyrosyl-[protein] + phosphate</text>
        <dbReference type="Rhea" id="RHEA:10684"/>
        <dbReference type="Rhea" id="RHEA-COMP:10136"/>
        <dbReference type="Rhea" id="RHEA-COMP:20101"/>
        <dbReference type="ChEBI" id="CHEBI:15377"/>
        <dbReference type="ChEBI" id="CHEBI:43474"/>
        <dbReference type="ChEBI" id="CHEBI:46858"/>
        <dbReference type="ChEBI" id="CHEBI:61978"/>
        <dbReference type="EC" id="3.1.3.48"/>
    </reaction>
</comment>
<keyword evidence="3" id="KW-0378">Hydrolase</keyword>
<dbReference type="EC" id="3.1.3.48" evidence="2"/>
<dbReference type="InterPro" id="IPR023485">
    <property type="entry name" value="Ptyr_pPase"/>
</dbReference>
<reference evidence="8 9" key="1">
    <citation type="submission" date="2018-12" db="EMBL/GenBank/DDBJ databases">
        <authorList>
            <person name="Sun L."/>
            <person name="Chen Z."/>
        </authorList>
    </citation>
    <scope>NUCLEOTIDE SEQUENCE [LARGE SCALE GENOMIC DNA]</scope>
    <source>
        <strain evidence="8 9">3-5-3</strain>
    </source>
</reference>
<comment type="similarity">
    <text evidence="1">Belongs to the low molecular weight phosphotyrosine protein phosphatase family.</text>
</comment>
<dbReference type="Proteomes" id="UP000272464">
    <property type="component" value="Unassembled WGS sequence"/>
</dbReference>
<evidence type="ECO:0000256" key="4">
    <source>
        <dbReference type="ARBA" id="ARBA00022912"/>
    </source>
</evidence>
<evidence type="ECO:0000256" key="6">
    <source>
        <dbReference type="PIRSR" id="PIRSR617867-1"/>
    </source>
</evidence>
<evidence type="ECO:0000313" key="9">
    <source>
        <dbReference type="Proteomes" id="UP000272464"/>
    </source>
</evidence>
<evidence type="ECO:0000256" key="5">
    <source>
        <dbReference type="ARBA" id="ARBA00051722"/>
    </source>
</evidence>
<organism evidence="8 9">
    <name type="scientific">Paenibacillus zeisoli</name>
    <dbReference type="NCBI Taxonomy" id="2496267"/>
    <lineage>
        <taxon>Bacteria</taxon>
        <taxon>Bacillati</taxon>
        <taxon>Bacillota</taxon>
        <taxon>Bacilli</taxon>
        <taxon>Bacillales</taxon>
        <taxon>Paenibacillaceae</taxon>
        <taxon>Paenibacillus</taxon>
    </lineage>
</organism>
<feature type="active site" description="Nucleophile" evidence="6">
    <location>
        <position position="8"/>
    </location>
</feature>
<dbReference type="InterPro" id="IPR017867">
    <property type="entry name" value="Tyr_phospatase_low_mol_wt"/>
</dbReference>
<feature type="active site" evidence="6">
    <location>
        <position position="14"/>
    </location>
</feature>
<evidence type="ECO:0000256" key="2">
    <source>
        <dbReference type="ARBA" id="ARBA00013064"/>
    </source>
</evidence>
<dbReference type="PANTHER" id="PTHR11717:SF7">
    <property type="entry name" value="LOW MOLECULAR WEIGHT PHOSPHOTYROSINE PROTEIN PHOSPHATASE"/>
    <property type="match status" value="1"/>
</dbReference>
<proteinExistence type="inferred from homology"/>
<evidence type="ECO:0000256" key="1">
    <source>
        <dbReference type="ARBA" id="ARBA00011063"/>
    </source>
</evidence>
<accession>A0A433XH01</accession>
<dbReference type="InterPro" id="IPR036196">
    <property type="entry name" value="Ptyr_pPase_sf"/>
</dbReference>
<dbReference type="PRINTS" id="PR00719">
    <property type="entry name" value="LMWPTPASE"/>
</dbReference>
<dbReference type="GO" id="GO:0004725">
    <property type="term" value="F:protein tyrosine phosphatase activity"/>
    <property type="evidence" value="ECO:0007669"/>
    <property type="project" value="UniProtKB-EC"/>
</dbReference>
<dbReference type="Gene3D" id="3.40.50.2300">
    <property type="match status" value="1"/>
</dbReference>
<comment type="caution">
    <text evidence="8">The sequence shown here is derived from an EMBL/GenBank/DDBJ whole genome shotgun (WGS) entry which is preliminary data.</text>
</comment>
<name>A0A433XH01_9BACL</name>
<dbReference type="Pfam" id="PF01451">
    <property type="entry name" value="LMWPc"/>
    <property type="match status" value="1"/>
</dbReference>
<dbReference type="PANTHER" id="PTHR11717">
    <property type="entry name" value="LOW MOLECULAR WEIGHT PROTEIN TYROSINE PHOSPHATASE"/>
    <property type="match status" value="1"/>
</dbReference>
<protein>
    <recommendedName>
        <fullName evidence="2">protein-tyrosine-phosphatase</fullName>
        <ecNumber evidence="2">3.1.3.48</ecNumber>
    </recommendedName>
</protein>
<evidence type="ECO:0000259" key="7">
    <source>
        <dbReference type="SMART" id="SM00226"/>
    </source>
</evidence>
<keyword evidence="4" id="KW-0904">Protein phosphatase</keyword>
<gene>
    <name evidence="8" type="ORF">EJP77_06760</name>
</gene>
<dbReference type="OrthoDB" id="9784339at2"/>
<dbReference type="RefSeq" id="WP_127198459.1">
    <property type="nucleotide sequence ID" value="NZ_RZNX01000002.1"/>
</dbReference>
<evidence type="ECO:0000256" key="3">
    <source>
        <dbReference type="ARBA" id="ARBA00022801"/>
    </source>
</evidence>
<dbReference type="InterPro" id="IPR050438">
    <property type="entry name" value="LMW_PTPase"/>
</dbReference>
<keyword evidence="9" id="KW-1185">Reference proteome</keyword>
<dbReference type="CDD" id="cd16343">
    <property type="entry name" value="LMWPTP"/>
    <property type="match status" value="1"/>
</dbReference>
<dbReference type="EMBL" id="RZNX01000002">
    <property type="protein sequence ID" value="RUT33344.1"/>
    <property type="molecule type" value="Genomic_DNA"/>
</dbReference>
<dbReference type="SUPFAM" id="SSF52788">
    <property type="entry name" value="Phosphotyrosine protein phosphatases I"/>
    <property type="match status" value="1"/>
</dbReference>
<dbReference type="SMART" id="SM00226">
    <property type="entry name" value="LMWPc"/>
    <property type="match status" value="1"/>
</dbReference>
<feature type="domain" description="Phosphotyrosine protein phosphatase I" evidence="7">
    <location>
        <begin position="2"/>
        <end position="149"/>
    </location>
</feature>
<evidence type="ECO:0000313" key="8">
    <source>
        <dbReference type="EMBL" id="RUT33344.1"/>
    </source>
</evidence>
<dbReference type="AlphaFoldDB" id="A0A433XH01"/>
<sequence>MVKVLFVCLGNICRSPMAEAMFRHLIKQEGLEKQFQIDSAGTGDWHIGNPPHQGTLDILKKYQVSSDGLFARQITLQDMEQFDYIIAMDESNVQNMYKLSGKQGDPKTFRLLDFTKELPVRDVPDPYFTGDFEETYDLLTQGLKALLAHIKQEQGIS</sequence>
<feature type="active site" description="Proton donor" evidence="6">
    <location>
        <position position="125"/>
    </location>
</feature>
<dbReference type="FunFam" id="3.40.50.2300:FF:000113">
    <property type="entry name" value="Low molecular weight protein-tyrosine-phosphatase"/>
    <property type="match status" value="1"/>
</dbReference>